<evidence type="ECO:0000313" key="3">
    <source>
        <dbReference type="Proteomes" id="UP001341840"/>
    </source>
</evidence>
<accession>A0ABU6Y4D5</accession>
<protein>
    <submittedName>
        <fullName evidence="2">Uncharacterized protein</fullName>
    </submittedName>
</protein>
<organism evidence="2 3">
    <name type="scientific">Stylosanthes scabra</name>
    <dbReference type="NCBI Taxonomy" id="79078"/>
    <lineage>
        <taxon>Eukaryota</taxon>
        <taxon>Viridiplantae</taxon>
        <taxon>Streptophyta</taxon>
        <taxon>Embryophyta</taxon>
        <taxon>Tracheophyta</taxon>
        <taxon>Spermatophyta</taxon>
        <taxon>Magnoliopsida</taxon>
        <taxon>eudicotyledons</taxon>
        <taxon>Gunneridae</taxon>
        <taxon>Pentapetalae</taxon>
        <taxon>rosids</taxon>
        <taxon>fabids</taxon>
        <taxon>Fabales</taxon>
        <taxon>Fabaceae</taxon>
        <taxon>Papilionoideae</taxon>
        <taxon>50 kb inversion clade</taxon>
        <taxon>dalbergioids sensu lato</taxon>
        <taxon>Dalbergieae</taxon>
        <taxon>Pterocarpus clade</taxon>
        <taxon>Stylosanthes</taxon>
    </lineage>
</organism>
<name>A0ABU6Y4D5_9FABA</name>
<feature type="compositionally biased region" description="Polar residues" evidence="1">
    <location>
        <begin position="1"/>
        <end position="19"/>
    </location>
</feature>
<reference evidence="2 3" key="1">
    <citation type="journal article" date="2023" name="Plants (Basel)">
        <title>Bridging the Gap: Combining Genomics and Transcriptomics Approaches to Understand Stylosanthes scabra, an Orphan Legume from the Brazilian Caatinga.</title>
        <authorList>
            <person name="Ferreira-Neto J.R.C."/>
            <person name="da Silva M.D."/>
            <person name="Binneck E."/>
            <person name="de Melo N.F."/>
            <person name="da Silva R.H."/>
            <person name="de Melo A.L.T.M."/>
            <person name="Pandolfi V."/>
            <person name="Bustamante F.O."/>
            <person name="Brasileiro-Vidal A.C."/>
            <person name="Benko-Iseppon A.M."/>
        </authorList>
    </citation>
    <scope>NUCLEOTIDE SEQUENCE [LARGE SCALE GENOMIC DNA]</scope>
    <source>
        <tissue evidence="2">Leaves</tissue>
    </source>
</reference>
<sequence>MRSRMTQSMDNSSWDGSTNQERERKSLDGTCYCRLGVVAVKLKTMNNPGRWFYRYRYTTLKTRSNRTRLSEVGLKRPNTHSLPHNTRTTTITTLTFSQLTTNTPPSIHHNSLTGAPIAAPPVATRSSRPHLRIHTKFEFTPMGENEQHVPSWNANRLCSRLNRFVSKQRVNVDFSNRFAPRLNRLGLYSIYQIFNQVYRVDSGKYGTDSFLDRD</sequence>
<gene>
    <name evidence="2" type="ORF">PIB30_011391</name>
</gene>
<evidence type="ECO:0000256" key="1">
    <source>
        <dbReference type="SAM" id="MobiDB-lite"/>
    </source>
</evidence>
<evidence type="ECO:0000313" key="2">
    <source>
        <dbReference type="EMBL" id="MED6204711.1"/>
    </source>
</evidence>
<dbReference type="Proteomes" id="UP001341840">
    <property type="component" value="Unassembled WGS sequence"/>
</dbReference>
<feature type="region of interest" description="Disordered" evidence="1">
    <location>
        <begin position="1"/>
        <end position="22"/>
    </location>
</feature>
<dbReference type="EMBL" id="JASCZI010241683">
    <property type="protein sequence ID" value="MED6204711.1"/>
    <property type="molecule type" value="Genomic_DNA"/>
</dbReference>
<comment type="caution">
    <text evidence="2">The sequence shown here is derived from an EMBL/GenBank/DDBJ whole genome shotgun (WGS) entry which is preliminary data.</text>
</comment>
<keyword evidence="3" id="KW-1185">Reference proteome</keyword>
<proteinExistence type="predicted"/>